<organism evidence="2 3">
    <name type="scientific">Hydnum rufescens UP504</name>
    <dbReference type="NCBI Taxonomy" id="1448309"/>
    <lineage>
        <taxon>Eukaryota</taxon>
        <taxon>Fungi</taxon>
        <taxon>Dikarya</taxon>
        <taxon>Basidiomycota</taxon>
        <taxon>Agaricomycotina</taxon>
        <taxon>Agaricomycetes</taxon>
        <taxon>Cantharellales</taxon>
        <taxon>Hydnaceae</taxon>
        <taxon>Hydnum</taxon>
    </lineage>
</organism>
<evidence type="ECO:0000256" key="1">
    <source>
        <dbReference type="SAM" id="MobiDB-lite"/>
    </source>
</evidence>
<feature type="compositionally biased region" description="Polar residues" evidence="1">
    <location>
        <begin position="34"/>
        <end position="51"/>
    </location>
</feature>
<evidence type="ECO:0000313" key="3">
    <source>
        <dbReference type="Proteomes" id="UP000886523"/>
    </source>
</evidence>
<feature type="region of interest" description="Disordered" evidence="1">
    <location>
        <begin position="1"/>
        <end position="233"/>
    </location>
</feature>
<feature type="compositionally biased region" description="Low complexity" evidence="1">
    <location>
        <begin position="191"/>
        <end position="210"/>
    </location>
</feature>
<name>A0A9P6DPR0_9AGAM</name>
<reference evidence="2" key="1">
    <citation type="journal article" date="2020" name="Nat. Commun.">
        <title>Large-scale genome sequencing of mycorrhizal fungi provides insights into the early evolution of symbiotic traits.</title>
        <authorList>
            <person name="Miyauchi S."/>
            <person name="Kiss E."/>
            <person name="Kuo A."/>
            <person name="Drula E."/>
            <person name="Kohler A."/>
            <person name="Sanchez-Garcia M."/>
            <person name="Morin E."/>
            <person name="Andreopoulos B."/>
            <person name="Barry K.W."/>
            <person name="Bonito G."/>
            <person name="Buee M."/>
            <person name="Carver A."/>
            <person name="Chen C."/>
            <person name="Cichocki N."/>
            <person name="Clum A."/>
            <person name="Culley D."/>
            <person name="Crous P.W."/>
            <person name="Fauchery L."/>
            <person name="Girlanda M."/>
            <person name="Hayes R.D."/>
            <person name="Keri Z."/>
            <person name="LaButti K."/>
            <person name="Lipzen A."/>
            <person name="Lombard V."/>
            <person name="Magnuson J."/>
            <person name="Maillard F."/>
            <person name="Murat C."/>
            <person name="Nolan M."/>
            <person name="Ohm R.A."/>
            <person name="Pangilinan J."/>
            <person name="Pereira M.F."/>
            <person name="Perotto S."/>
            <person name="Peter M."/>
            <person name="Pfister S."/>
            <person name="Riley R."/>
            <person name="Sitrit Y."/>
            <person name="Stielow J.B."/>
            <person name="Szollosi G."/>
            <person name="Zifcakova L."/>
            <person name="Stursova M."/>
            <person name="Spatafora J.W."/>
            <person name="Tedersoo L."/>
            <person name="Vaario L.M."/>
            <person name="Yamada A."/>
            <person name="Yan M."/>
            <person name="Wang P."/>
            <person name="Xu J."/>
            <person name="Bruns T."/>
            <person name="Baldrian P."/>
            <person name="Vilgalys R."/>
            <person name="Dunand C."/>
            <person name="Henrissat B."/>
            <person name="Grigoriev I.V."/>
            <person name="Hibbett D."/>
            <person name="Nagy L.G."/>
            <person name="Martin F.M."/>
        </authorList>
    </citation>
    <scope>NUCLEOTIDE SEQUENCE</scope>
    <source>
        <strain evidence="2">UP504</strain>
    </source>
</reference>
<dbReference type="Proteomes" id="UP000886523">
    <property type="component" value="Unassembled WGS sequence"/>
</dbReference>
<evidence type="ECO:0000313" key="2">
    <source>
        <dbReference type="EMBL" id="KAF9506559.1"/>
    </source>
</evidence>
<dbReference type="AlphaFoldDB" id="A0A9P6DPR0"/>
<sequence>MNSHRRTPAVANGVDSRAPSSSFSRSHAFTSLSGTSTPPRNNASAVASGTTSPALLPPSAPDRSSPPPPFSPQPPPPSAVSVNSDTMPDRALPRGRSRSSGTISELHSPPPPPPLFAGPGGYYAYPFFPQSSTPSTEVPGLRPSYSSPHLPYSYEQALHAQQQQQHYQQQMLPPYPFPYAFQMGQPPPQPQRVSPPAQPQLQPSRSRSPPLVAPSRGREYQRNHLGVARMRMD</sequence>
<dbReference type="EMBL" id="MU129107">
    <property type="protein sequence ID" value="KAF9506559.1"/>
    <property type="molecule type" value="Genomic_DNA"/>
</dbReference>
<keyword evidence="3" id="KW-1185">Reference proteome</keyword>
<feature type="compositionally biased region" description="Low complexity" evidence="1">
    <location>
        <begin position="16"/>
        <end position="33"/>
    </location>
</feature>
<accession>A0A9P6DPR0</accession>
<feature type="compositionally biased region" description="Low complexity" evidence="1">
    <location>
        <begin position="143"/>
        <end position="172"/>
    </location>
</feature>
<feature type="compositionally biased region" description="Pro residues" evidence="1">
    <location>
        <begin position="55"/>
        <end position="78"/>
    </location>
</feature>
<proteinExistence type="predicted"/>
<comment type="caution">
    <text evidence="2">The sequence shown here is derived from an EMBL/GenBank/DDBJ whole genome shotgun (WGS) entry which is preliminary data.</text>
</comment>
<gene>
    <name evidence="2" type="ORF">BS47DRAFT_397056</name>
</gene>
<protein>
    <submittedName>
        <fullName evidence="2">Uncharacterized protein</fullName>
    </submittedName>
</protein>